<dbReference type="AlphaFoldDB" id="A0A8T2BGB7"/>
<dbReference type="SMART" id="SM00915">
    <property type="entry name" value="Jacalin"/>
    <property type="match status" value="4"/>
</dbReference>
<comment type="caution">
    <text evidence="4">The sequence shown here is derived from an EMBL/GenBank/DDBJ whole genome shotgun (WGS) entry which is preliminary data.</text>
</comment>
<gene>
    <name evidence="4" type="ORF">ISN45_Aa02g004110</name>
</gene>
<evidence type="ECO:0000256" key="2">
    <source>
        <dbReference type="ARBA" id="ARBA00022734"/>
    </source>
</evidence>
<dbReference type="CDD" id="cd09612">
    <property type="entry name" value="Jacalin"/>
    <property type="match status" value="4"/>
</dbReference>
<dbReference type="Pfam" id="PF01419">
    <property type="entry name" value="Jacalin"/>
    <property type="match status" value="4"/>
</dbReference>
<sequence length="618" mass="68744">MVEMLEAIGIPGGDKWDDGSKHDGISKIHVRGGHTGIQTIHFEYVKNGQLKSGELFGVWDSGFTQTIEIDHLNNEHLESVEGYYNDASGNIQALQFKTNFKVSELIGYGKGTKFSLSVKGKIIIGFHGYIRSQTCPLVNSLGAYFTWIPASRLEAKGSKGGTQWDDGADHEGITKIHVRGGFEGIQYIKFDYVKSGQPKIGSVHGLSGRGFSQAVCFGISHVLIIDLISNLFFPPFSFSYCFQFEIDHLNNEHLVSVEGYYDDESRAIQALQFKTNIKTSELLGYEKGKKFSLADKGRKIIGFHGYAEKNLISLGAYFTTVSVSKSVCHGSKLNEYWDDGVFDGIRKVYVSYSINRVACITLDYVSNHTVVKRQHGKNKTLVEEFELDYPNEFITSVDGTFKYSCIRKVNCVTSLVFKTSKGKISPTFGSVTGTKFVLETKGCALVGFHGWTFLPYLTAIGAYFSPLPLPPTAEKLESQGYDRGAFWDDGVYDGVRKIYVGQCENGIAFLKFVYDKDMRMVIGDDHGNKTPFEVKELELEYPGEYITAVEGCYDKGIGSDAEVITMLKFKTNKRTSISFGSESCSSFLLEKEGYKIVGFHGKASNMIHQLGVHVMPIH</sequence>
<comment type="similarity">
    <text evidence="1">Belongs to the jacalin lectin family.</text>
</comment>
<accession>A0A8T2BGB7</accession>
<evidence type="ECO:0000313" key="5">
    <source>
        <dbReference type="Proteomes" id="UP000694240"/>
    </source>
</evidence>
<dbReference type="FunFam" id="2.100.10.30:FF:000001">
    <property type="entry name" value="Jacalin-related lectin 33"/>
    <property type="match status" value="3"/>
</dbReference>
<dbReference type="InterPro" id="IPR001229">
    <property type="entry name" value="Jacalin-like_lectin_dom"/>
</dbReference>
<keyword evidence="2" id="KW-0430">Lectin</keyword>
<feature type="domain" description="Jacalin-type lectin" evidence="3">
    <location>
        <begin position="150"/>
        <end position="320"/>
    </location>
</feature>
<dbReference type="PANTHER" id="PTHR47293">
    <property type="entry name" value="JACALIN-RELATED LECTIN 3"/>
    <property type="match status" value="1"/>
</dbReference>
<evidence type="ECO:0000313" key="4">
    <source>
        <dbReference type="EMBL" id="KAG7585036.1"/>
    </source>
</evidence>
<organism evidence="4 5">
    <name type="scientific">Arabidopsis thaliana x Arabidopsis arenosa</name>
    <dbReference type="NCBI Taxonomy" id="1240361"/>
    <lineage>
        <taxon>Eukaryota</taxon>
        <taxon>Viridiplantae</taxon>
        <taxon>Streptophyta</taxon>
        <taxon>Embryophyta</taxon>
        <taxon>Tracheophyta</taxon>
        <taxon>Spermatophyta</taxon>
        <taxon>Magnoliopsida</taxon>
        <taxon>eudicotyledons</taxon>
        <taxon>Gunneridae</taxon>
        <taxon>Pentapetalae</taxon>
        <taxon>rosids</taxon>
        <taxon>malvids</taxon>
        <taxon>Brassicales</taxon>
        <taxon>Brassicaceae</taxon>
        <taxon>Camelineae</taxon>
        <taxon>Arabidopsis</taxon>
    </lineage>
</organism>
<dbReference type="Proteomes" id="UP000694240">
    <property type="component" value="Chromosome 7"/>
</dbReference>
<feature type="domain" description="Jacalin-type lectin" evidence="3">
    <location>
        <begin position="473"/>
        <end position="616"/>
    </location>
</feature>
<feature type="domain" description="Jacalin-type lectin" evidence="3">
    <location>
        <begin position="323"/>
        <end position="466"/>
    </location>
</feature>
<evidence type="ECO:0000256" key="1">
    <source>
        <dbReference type="ARBA" id="ARBA00006568"/>
    </source>
</evidence>
<reference evidence="4 5" key="1">
    <citation type="submission" date="2020-12" db="EMBL/GenBank/DDBJ databases">
        <title>Concerted genomic and epigenomic changes stabilize Arabidopsis allopolyploids.</title>
        <authorList>
            <person name="Chen Z."/>
        </authorList>
    </citation>
    <scope>NUCLEOTIDE SEQUENCE [LARGE SCALE GENOMIC DNA]</scope>
    <source>
        <strain evidence="4">Allo738</strain>
        <tissue evidence="4">Leaf</tissue>
    </source>
</reference>
<keyword evidence="5" id="KW-1185">Reference proteome</keyword>
<evidence type="ECO:0000259" key="3">
    <source>
        <dbReference type="PROSITE" id="PS51752"/>
    </source>
</evidence>
<protein>
    <submittedName>
        <fullName evidence="4">Jacalin-like lectin domain</fullName>
    </submittedName>
</protein>
<dbReference type="PROSITE" id="PS51752">
    <property type="entry name" value="JACALIN_LECTIN"/>
    <property type="match status" value="4"/>
</dbReference>
<dbReference type="InterPro" id="IPR033734">
    <property type="entry name" value="Jacalin-like_lectin_dom_plant"/>
</dbReference>
<proteinExistence type="inferred from homology"/>
<feature type="domain" description="Jacalin-type lectin" evidence="3">
    <location>
        <begin position="2"/>
        <end position="147"/>
    </location>
</feature>
<dbReference type="PANTHER" id="PTHR47293:SF11">
    <property type="entry name" value="JACALIN-RELATED LECTIN 12-RELATED"/>
    <property type="match status" value="1"/>
</dbReference>
<dbReference type="GO" id="GO:0030246">
    <property type="term" value="F:carbohydrate binding"/>
    <property type="evidence" value="ECO:0007669"/>
    <property type="project" value="UniProtKB-KW"/>
</dbReference>
<dbReference type="EMBL" id="JAEFBK010000007">
    <property type="protein sequence ID" value="KAG7585036.1"/>
    <property type="molecule type" value="Genomic_DNA"/>
</dbReference>
<name>A0A8T2BGB7_9BRAS</name>